<proteinExistence type="inferred from homology"/>
<evidence type="ECO:0000256" key="7">
    <source>
        <dbReference type="ARBA" id="ARBA00022989"/>
    </source>
</evidence>
<evidence type="ECO:0000256" key="3">
    <source>
        <dbReference type="ARBA" id="ARBA00020726"/>
    </source>
</evidence>
<dbReference type="InterPro" id="IPR038552">
    <property type="entry name" value="Tim21_IMS_sf"/>
</dbReference>
<gene>
    <name evidence="12" type="ORF">M501DRAFT_942463</name>
</gene>
<dbReference type="EMBL" id="MU006110">
    <property type="protein sequence ID" value="KAF2835259.1"/>
    <property type="molecule type" value="Genomic_DNA"/>
</dbReference>
<comment type="similarity">
    <text evidence="2 11">Belongs to the TIM21 family.</text>
</comment>
<keyword evidence="8 11" id="KW-0496">Mitochondrion</keyword>
<evidence type="ECO:0000256" key="2">
    <source>
        <dbReference type="ARBA" id="ARBA00010867"/>
    </source>
</evidence>
<keyword evidence="7 11" id="KW-1133">Transmembrane helix</keyword>
<feature type="transmembrane region" description="Helical" evidence="11">
    <location>
        <begin position="77"/>
        <end position="98"/>
    </location>
</feature>
<name>A0A9P4VPA1_9PEZI</name>
<keyword evidence="11" id="KW-0811">Translocation</keyword>
<dbReference type="Pfam" id="PF08294">
    <property type="entry name" value="TIM21"/>
    <property type="match status" value="1"/>
</dbReference>
<dbReference type="PANTHER" id="PTHR13032">
    <property type="entry name" value="MITOCHONDRIAL IMPORT INNER MEMBRANE TRANSLOCASE SUBUNIT TIM21"/>
    <property type="match status" value="1"/>
</dbReference>
<evidence type="ECO:0000256" key="1">
    <source>
        <dbReference type="ARBA" id="ARBA00004434"/>
    </source>
</evidence>
<keyword evidence="5 11" id="KW-0999">Mitochondrion inner membrane</keyword>
<protein>
    <recommendedName>
        <fullName evidence="3 11">Mitochondrial import inner membrane translocase subunit Tim21</fullName>
    </recommendedName>
</protein>
<keyword evidence="11" id="KW-0813">Transport</keyword>
<dbReference type="OrthoDB" id="436405at2759"/>
<dbReference type="Proteomes" id="UP000799429">
    <property type="component" value="Unassembled WGS sequence"/>
</dbReference>
<keyword evidence="9 11" id="KW-0472">Membrane</keyword>
<evidence type="ECO:0000313" key="13">
    <source>
        <dbReference type="Proteomes" id="UP000799429"/>
    </source>
</evidence>
<dbReference type="GO" id="GO:0030150">
    <property type="term" value="P:protein import into mitochondrial matrix"/>
    <property type="evidence" value="ECO:0007669"/>
    <property type="project" value="UniProtKB-UniRule"/>
</dbReference>
<comment type="function">
    <text evidence="10">Essential component of the TIM23 complex, a complex that mediates the translocation of transit peptide-containing proteins across the mitochondrial inner membrane. Required to keep the TOM and the TIM23 complexes in close contact. At some point, it is released from the TOM23 complex to allow protein translocation into the mitochondrial matrix.</text>
</comment>
<evidence type="ECO:0000313" key="12">
    <source>
        <dbReference type="EMBL" id="KAF2835259.1"/>
    </source>
</evidence>
<evidence type="ECO:0000256" key="11">
    <source>
        <dbReference type="RuleBase" id="RU367142"/>
    </source>
</evidence>
<keyword evidence="6" id="KW-0809">Transit peptide</keyword>
<comment type="subunit">
    <text evidence="11">Component of the TIM23 complex.</text>
</comment>
<accession>A0A9P4VPA1</accession>
<reference evidence="12" key="1">
    <citation type="journal article" date="2020" name="Stud. Mycol.">
        <title>101 Dothideomycetes genomes: a test case for predicting lifestyles and emergence of pathogens.</title>
        <authorList>
            <person name="Haridas S."/>
            <person name="Albert R."/>
            <person name="Binder M."/>
            <person name="Bloem J."/>
            <person name="Labutti K."/>
            <person name="Salamov A."/>
            <person name="Andreopoulos B."/>
            <person name="Baker S."/>
            <person name="Barry K."/>
            <person name="Bills G."/>
            <person name="Bluhm B."/>
            <person name="Cannon C."/>
            <person name="Castanera R."/>
            <person name="Culley D."/>
            <person name="Daum C."/>
            <person name="Ezra D."/>
            <person name="Gonzalez J."/>
            <person name="Henrissat B."/>
            <person name="Kuo A."/>
            <person name="Liang C."/>
            <person name="Lipzen A."/>
            <person name="Lutzoni F."/>
            <person name="Magnuson J."/>
            <person name="Mondo S."/>
            <person name="Nolan M."/>
            <person name="Ohm R."/>
            <person name="Pangilinan J."/>
            <person name="Park H.-J."/>
            <person name="Ramirez L."/>
            <person name="Alfaro M."/>
            <person name="Sun H."/>
            <person name="Tritt A."/>
            <person name="Yoshinaga Y."/>
            <person name="Zwiers L.-H."/>
            <person name="Turgeon B."/>
            <person name="Goodwin S."/>
            <person name="Spatafora J."/>
            <person name="Crous P."/>
            <person name="Grigoriev I."/>
        </authorList>
    </citation>
    <scope>NUCLEOTIDE SEQUENCE</scope>
    <source>
        <strain evidence="12">CBS 101060</strain>
    </source>
</reference>
<sequence length="231" mass="26103">MSKIACRSFIFPYSTPSRASLQPIASKPAFIPLPRSYASTSGSASSRRQVTIANDDGRVQWGELSRREKAARTTQQSVNFLVIIAGMAATGAVGYVLYREVFAPESVTNHFSRAITRIKSSPACTSLLGPSNQLEFHGEPSWSRWARNRTIASKHEVDKTGLEHLNIRFYVTGPLNKGTVRIHLVKRKEEKEYRYRYLALEVPEHQTVYLEKEEGPVARKEGGKMFGVRWW</sequence>
<evidence type="ECO:0000256" key="5">
    <source>
        <dbReference type="ARBA" id="ARBA00022792"/>
    </source>
</evidence>
<comment type="caution">
    <text evidence="12">The sequence shown here is derived from an EMBL/GenBank/DDBJ whole genome shotgun (WGS) entry which is preliminary data.</text>
</comment>
<keyword evidence="13" id="KW-1185">Reference proteome</keyword>
<evidence type="ECO:0000256" key="8">
    <source>
        <dbReference type="ARBA" id="ARBA00023128"/>
    </source>
</evidence>
<dbReference type="Gene3D" id="3.10.450.320">
    <property type="entry name" value="Mitochondrial import inner membrane translocase subunit Tim21"/>
    <property type="match status" value="1"/>
</dbReference>
<dbReference type="PANTHER" id="PTHR13032:SF6">
    <property type="entry name" value="MITOCHONDRIAL IMPORT INNER MEMBRANE TRANSLOCASE SUBUNIT TIM21"/>
    <property type="match status" value="1"/>
</dbReference>
<organism evidence="12 13">
    <name type="scientific">Patellaria atrata CBS 101060</name>
    <dbReference type="NCBI Taxonomy" id="1346257"/>
    <lineage>
        <taxon>Eukaryota</taxon>
        <taxon>Fungi</taxon>
        <taxon>Dikarya</taxon>
        <taxon>Ascomycota</taxon>
        <taxon>Pezizomycotina</taxon>
        <taxon>Dothideomycetes</taxon>
        <taxon>Dothideomycetes incertae sedis</taxon>
        <taxon>Patellariales</taxon>
        <taxon>Patellariaceae</taxon>
        <taxon>Patellaria</taxon>
    </lineage>
</organism>
<keyword evidence="4 11" id="KW-0812">Transmembrane</keyword>
<comment type="subcellular location">
    <subcellularLocation>
        <location evidence="1 11">Mitochondrion inner membrane</location>
        <topology evidence="1 11">Single-pass membrane protein</topology>
    </subcellularLocation>
</comment>
<dbReference type="AlphaFoldDB" id="A0A9P4VPA1"/>
<keyword evidence="11" id="KW-0653">Protein transport</keyword>
<evidence type="ECO:0000256" key="9">
    <source>
        <dbReference type="ARBA" id="ARBA00023136"/>
    </source>
</evidence>
<evidence type="ECO:0000256" key="10">
    <source>
        <dbReference type="ARBA" id="ARBA00060204"/>
    </source>
</evidence>
<evidence type="ECO:0000256" key="6">
    <source>
        <dbReference type="ARBA" id="ARBA00022946"/>
    </source>
</evidence>
<dbReference type="GO" id="GO:0005744">
    <property type="term" value="C:TIM23 mitochondrial import inner membrane translocase complex"/>
    <property type="evidence" value="ECO:0007669"/>
    <property type="project" value="UniProtKB-UniRule"/>
</dbReference>
<evidence type="ECO:0000256" key="4">
    <source>
        <dbReference type="ARBA" id="ARBA00022692"/>
    </source>
</evidence>
<dbReference type="InterPro" id="IPR013261">
    <property type="entry name" value="Tim21"/>
</dbReference>
<dbReference type="FunFam" id="3.10.450.320:FF:000002">
    <property type="entry name" value="Mitochondrial import inner membrane translocase subunit tim21"/>
    <property type="match status" value="1"/>
</dbReference>